<reference evidence="1 2" key="1">
    <citation type="submission" date="2023-01" db="EMBL/GenBank/DDBJ databases">
        <title>Analysis of 21 Apiospora genomes using comparative genomics revels a genus with tremendous synthesis potential of carbohydrate active enzymes and secondary metabolites.</title>
        <authorList>
            <person name="Sorensen T."/>
        </authorList>
    </citation>
    <scope>NUCLEOTIDE SEQUENCE [LARGE SCALE GENOMIC DNA]</scope>
    <source>
        <strain evidence="1 2">CBS 117206</strain>
    </source>
</reference>
<evidence type="ECO:0000313" key="1">
    <source>
        <dbReference type="EMBL" id="KAK8099958.1"/>
    </source>
</evidence>
<organism evidence="1 2">
    <name type="scientific">Apiospora kogelbergensis</name>
    <dbReference type="NCBI Taxonomy" id="1337665"/>
    <lineage>
        <taxon>Eukaryota</taxon>
        <taxon>Fungi</taxon>
        <taxon>Dikarya</taxon>
        <taxon>Ascomycota</taxon>
        <taxon>Pezizomycotina</taxon>
        <taxon>Sordariomycetes</taxon>
        <taxon>Xylariomycetidae</taxon>
        <taxon>Amphisphaeriales</taxon>
        <taxon>Apiosporaceae</taxon>
        <taxon>Apiospora</taxon>
    </lineage>
</organism>
<keyword evidence="2" id="KW-1185">Reference proteome</keyword>
<protein>
    <recommendedName>
        <fullName evidence="3">Lysine-specific metallo-endopeptidase domain-containing protein</fullName>
    </recommendedName>
</protein>
<evidence type="ECO:0000313" key="2">
    <source>
        <dbReference type="Proteomes" id="UP001392437"/>
    </source>
</evidence>
<accession>A0AAW0QR66</accession>
<dbReference type="AlphaFoldDB" id="A0AAW0QR66"/>
<comment type="caution">
    <text evidence="1">The sequence shown here is derived from an EMBL/GenBank/DDBJ whole genome shotgun (WGS) entry which is preliminary data.</text>
</comment>
<dbReference type="EMBL" id="JAQQWP010000009">
    <property type="protein sequence ID" value="KAK8099958.1"/>
    <property type="molecule type" value="Genomic_DNA"/>
</dbReference>
<name>A0AAW0QR66_9PEZI</name>
<evidence type="ECO:0008006" key="3">
    <source>
        <dbReference type="Google" id="ProtNLM"/>
    </source>
</evidence>
<dbReference type="Proteomes" id="UP001392437">
    <property type="component" value="Unassembled WGS sequence"/>
</dbReference>
<sequence length="226" mass="24838">MSRVGQLMVQAQDSKGDYEELPPTSARFRLVEALVHLGLSVLETPQGRQSLVAVGVAVVEGINDKRKRNRRVAGHIYRGNLSDMPIWVDRFLTAVRNDFPCIYINPGCAGEAQAERYNWGEDMSAYTAGTAAVISVSKVIVDNMLFARQQDPRVAGDTYDTFKFQMGISIAHEIVHLFVGFLTGTTRAMTPPNANMPGFGGPQQAEGEAGRYWEKIFLGELSKTGP</sequence>
<gene>
    <name evidence="1" type="ORF">PG999_010332</name>
</gene>
<proteinExistence type="predicted"/>